<evidence type="ECO:0000259" key="9">
    <source>
        <dbReference type="Pfam" id="PF24883"/>
    </source>
</evidence>
<dbReference type="PROSITE" id="PS50082">
    <property type="entry name" value="WD_REPEATS_2"/>
    <property type="match status" value="11"/>
</dbReference>
<feature type="repeat" description="WD" evidence="7">
    <location>
        <begin position="909"/>
        <end position="950"/>
    </location>
</feature>
<organism evidence="10 11">
    <name type="scientific">Aspergillus granulosus</name>
    <dbReference type="NCBI Taxonomy" id="176169"/>
    <lineage>
        <taxon>Eukaryota</taxon>
        <taxon>Fungi</taxon>
        <taxon>Dikarya</taxon>
        <taxon>Ascomycota</taxon>
        <taxon>Pezizomycotina</taxon>
        <taxon>Eurotiomycetes</taxon>
        <taxon>Eurotiomycetidae</taxon>
        <taxon>Eurotiales</taxon>
        <taxon>Aspergillaceae</taxon>
        <taxon>Aspergillus</taxon>
        <taxon>Aspergillus subgen. Nidulantes</taxon>
    </lineage>
</organism>
<evidence type="ECO:0000256" key="5">
    <source>
        <dbReference type="ARBA" id="ARBA00039789"/>
    </source>
</evidence>
<dbReference type="SUPFAM" id="SSF53167">
    <property type="entry name" value="Purine and uridine phosphorylases"/>
    <property type="match status" value="1"/>
</dbReference>
<keyword evidence="3" id="KW-0677">Repeat</keyword>
<dbReference type="Pfam" id="PF25173">
    <property type="entry name" value="Beta-prop_WDR3_1st"/>
    <property type="match status" value="1"/>
</dbReference>
<feature type="repeat" description="WD" evidence="7">
    <location>
        <begin position="1035"/>
        <end position="1076"/>
    </location>
</feature>
<feature type="repeat" description="WD" evidence="7">
    <location>
        <begin position="951"/>
        <end position="992"/>
    </location>
</feature>
<dbReference type="InterPro" id="IPR027417">
    <property type="entry name" value="P-loop_NTPase"/>
</dbReference>
<accession>A0ABR4HDQ8</accession>
<dbReference type="Pfam" id="PF01048">
    <property type="entry name" value="PNP_UDP_1"/>
    <property type="match status" value="1"/>
</dbReference>
<feature type="repeat" description="WD" evidence="7">
    <location>
        <begin position="1119"/>
        <end position="1160"/>
    </location>
</feature>
<proteinExistence type="inferred from homology"/>
<evidence type="ECO:0000313" key="11">
    <source>
        <dbReference type="Proteomes" id="UP001610334"/>
    </source>
</evidence>
<comment type="caution">
    <text evidence="10">The sequence shown here is derived from an EMBL/GenBank/DDBJ whole genome shotgun (WGS) entry which is preliminary data.</text>
</comment>
<comment type="similarity">
    <text evidence="4">Belongs to the WD repeat MDV1/CAF4 family.</text>
</comment>
<evidence type="ECO:0000259" key="8">
    <source>
        <dbReference type="Pfam" id="PF01048"/>
    </source>
</evidence>
<dbReference type="InterPro" id="IPR011047">
    <property type="entry name" value="Quinoprotein_ADH-like_sf"/>
</dbReference>
<reference evidence="10 11" key="1">
    <citation type="submission" date="2024-07" db="EMBL/GenBank/DDBJ databases">
        <title>Section-level genome sequencing and comparative genomics of Aspergillus sections Usti and Cavernicolus.</title>
        <authorList>
            <consortium name="Lawrence Berkeley National Laboratory"/>
            <person name="Nybo J.L."/>
            <person name="Vesth T.C."/>
            <person name="Theobald S."/>
            <person name="Frisvad J.C."/>
            <person name="Larsen T.O."/>
            <person name="Kjaerboelling I."/>
            <person name="Rothschild-Mancinelli K."/>
            <person name="Lyhne E.K."/>
            <person name="Kogle M.E."/>
            <person name="Barry K."/>
            <person name="Clum A."/>
            <person name="Na H."/>
            <person name="Ledsgaard L."/>
            <person name="Lin J."/>
            <person name="Lipzen A."/>
            <person name="Kuo A."/>
            <person name="Riley R."/>
            <person name="Mondo S."/>
            <person name="Labutti K."/>
            <person name="Haridas S."/>
            <person name="Pangalinan J."/>
            <person name="Salamov A.A."/>
            <person name="Simmons B.A."/>
            <person name="Magnuson J.K."/>
            <person name="Chen J."/>
            <person name="Drula E."/>
            <person name="Henrissat B."/>
            <person name="Wiebenga A."/>
            <person name="Lubbers R.J."/>
            <person name="Gomes A.C."/>
            <person name="Makela M.R."/>
            <person name="Stajich J."/>
            <person name="Grigoriev I.V."/>
            <person name="Mortensen U.H."/>
            <person name="De Vries R.P."/>
            <person name="Baker S.E."/>
            <person name="Andersen M.R."/>
        </authorList>
    </citation>
    <scope>NUCLEOTIDE SEQUENCE [LARGE SCALE GENOMIC DNA]</scope>
    <source>
        <strain evidence="10 11">CBS 588.65</strain>
    </source>
</reference>
<dbReference type="CDD" id="cd00200">
    <property type="entry name" value="WD40"/>
    <property type="match status" value="2"/>
</dbReference>
<dbReference type="InterPro" id="IPR015943">
    <property type="entry name" value="WD40/YVTN_repeat-like_dom_sf"/>
</dbReference>
<feature type="repeat" description="WD" evidence="7">
    <location>
        <begin position="1245"/>
        <end position="1286"/>
    </location>
</feature>
<feature type="repeat" description="WD" evidence="7">
    <location>
        <begin position="1203"/>
        <end position="1244"/>
    </location>
</feature>
<dbReference type="PROSITE" id="PS50294">
    <property type="entry name" value="WD_REPEATS_REGION"/>
    <property type="match status" value="11"/>
</dbReference>
<dbReference type="PROSITE" id="PS00678">
    <property type="entry name" value="WD_REPEATS_1"/>
    <property type="match status" value="2"/>
</dbReference>
<protein>
    <recommendedName>
        <fullName evidence="5">Mitochondrial division protein 1</fullName>
    </recommendedName>
</protein>
<dbReference type="SUPFAM" id="SSF52540">
    <property type="entry name" value="P-loop containing nucleoside triphosphate hydrolases"/>
    <property type="match status" value="1"/>
</dbReference>
<dbReference type="InterPro" id="IPR056884">
    <property type="entry name" value="NPHP3-like_N"/>
</dbReference>
<evidence type="ECO:0000256" key="2">
    <source>
        <dbReference type="ARBA" id="ARBA00022574"/>
    </source>
</evidence>
<feature type="repeat" description="WD" evidence="7">
    <location>
        <begin position="1329"/>
        <end position="1370"/>
    </location>
</feature>
<dbReference type="Pfam" id="PF24883">
    <property type="entry name" value="NPHP3_N"/>
    <property type="match status" value="1"/>
</dbReference>
<dbReference type="Gene3D" id="3.40.50.300">
    <property type="entry name" value="P-loop containing nucleotide triphosphate hydrolases"/>
    <property type="match status" value="1"/>
</dbReference>
<dbReference type="InterPro" id="IPR000845">
    <property type="entry name" value="Nucleoside_phosphorylase_d"/>
</dbReference>
<evidence type="ECO:0000256" key="4">
    <source>
        <dbReference type="ARBA" id="ARBA00038415"/>
    </source>
</evidence>
<feature type="repeat" description="WD" evidence="7">
    <location>
        <begin position="1077"/>
        <end position="1118"/>
    </location>
</feature>
<dbReference type="PANTHER" id="PTHR22847">
    <property type="entry name" value="WD40 REPEAT PROTEIN"/>
    <property type="match status" value="1"/>
</dbReference>
<keyword evidence="11" id="KW-1185">Reference proteome</keyword>
<keyword evidence="2 7" id="KW-0853">WD repeat</keyword>
<dbReference type="SUPFAM" id="SSF50978">
    <property type="entry name" value="WD40 repeat-like"/>
    <property type="match status" value="1"/>
</dbReference>
<name>A0ABR4HDQ8_9EURO</name>
<dbReference type="Gene3D" id="3.40.50.1580">
    <property type="entry name" value="Nucleoside phosphorylase domain"/>
    <property type="match status" value="1"/>
</dbReference>
<dbReference type="Proteomes" id="UP001610334">
    <property type="component" value="Unassembled WGS sequence"/>
</dbReference>
<feature type="repeat" description="WD" evidence="7">
    <location>
        <begin position="993"/>
        <end position="1034"/>
    </location>
</feature>
<evidence type="ECO:0000256" key="6">
    <source>
        <dbReference type="ARBA" id="ARBA00043913"/>
    </source>
</evidence>
<evidence type="ECO:0000256" key="7">
    <source>
        <dbReference type="PROSITE-ProRule" id="PRU00221"/>
    </source>
</evidence>
<dbReference type="InterPro" id="IPR020472">
    <property type="entry name" value="WD40_PAC1"/>
</dbReference>
<comment type="function">
    <text evidence="6">Involved in mitochondrial fission. Acts as an adapter protein required to form mitochondrial fission complexes. Formation of these complexes is required to promote constriction and fission of the mitochondrial compartment at a late step in mitochondrial division.</text>
</comment>
<dbReference type="EMBL" id="JBFXLT010000039">
    <property type="protein sequence ID" value="KAL2813604.1"/>
    <property type="molecule type" value="Genomic_DNA"/>
</dbReference>
<dbReference type="SMART" id="SM00320">
    <property type="entry name" value="WD40"/>
    <property type="match status" value="11"/>
</dbReference>
<comment type="subcellular location">
    <subcellularLocation>
        <location evidence="1">Mitochondrion outer membrane</location>
        <topology evidence="1">Peripheral membrane protein</topology>
        <orientation evidence="1">Cytoplasmic side</orientation>
    </subcellularLocation>
</comment>
<evidence type="ECO:0000256" key="3">
    <source>
        <dbReference type="ARBA" id="ARBA00022737"/>
    </source>
</evidence>
<dbReference type="Gene3D" id="2.130.10.10">
    <property type="entry name" value="YVTN repeat-like/Quinoprotein amine dehydrogenase"/>
    <property type="match status" value="6"/>
</dbReference>
<feature type="domain" description="Nephrocystin 3-like N-terminal" evidence="9">
    <location>
        <begin position="353"/>
        <end position="512"/>
    </location>
</feature>
<dbReference type="InterPro" id="IPR001680">
    <property type="entry name" value="WD40_rpt"/>
</dbReference>
<feature type="domain" description="Nucleoside phosphorylase" evidence="8">
    <location>
        <begin position="12"/>
        <end position="282"/>
    </location>
</feature>
<dbReference type="PANTHER" id="PTHR22847:SF637">
    <property type="entry name" value="WD REPEAT DOMAIN 5B"/>
    <property type="match status" value="1"/>
</dbReference>
<dbReference type="InterPro" id="IPR035994">
    <property type="entry name" value="Nucleoside_phosphorylase_sf"/>
</dbReference>
<feature type="repeat" description="WD" evidence="7">
    <location>
        <begin position="1287"/>
        <end position="1328"/>
    </location>
</feature>
<evidence type="ECO:0000313" key="10">
    <source>
        <dbReference type="EMBL" id="KAL2813604.1"/>
    </source>
</evidence>
<dbReference type="PRINTS" id="PR00320">
    <property type="entry name" value="GPROTEINBRPT"/>
</dbReference>
<feature type="repeat" description="WD" evidence="7">
    <location>
        <begin position="1161"/>
        <end position="1202"/>
    </location>
</feature>
<gene>
    <name evidence="10" type="ORF">BJX63DRAFT_216969</name>
</gene>
<dbReference type="InterPro" id="IPR019775">
    <property type="entry name" value="WD40_repeat_CS"/>
</dbReference>
<sequence length="1463" mass="163285">MAGRRPWLDKYTIGWVTALPIELAAAQEMLDEKHELPFRNPTDTNIYNLGRIGGHNVVIACLPYSQMGTNSAAVVVSQMNSTFPAIQFILMVGIGGGAPGADQDIRLGDVVVSMSNKSRGAVIQYDFGKATKNGFEQTSLLNHPPSLLLKAIAHLEANHSRGQIGLLDYVSQLNKLPDFKRENAGPDILFKADYEHVDGETCENCSRANLVNRKPRGKDIMVHYGTIASGNQVMKNALLRDQVSHELRGVLCFEMEAAGLMNDFPCLVIRGICDYSDSHKNKRWQGYAAGTAAAYAKELLSTIPPVDVGGNHTADMDDILKQLPNAVNAPFNSYTRRHDPICLPNTRVNVLRQIDEWIYQEDERNLFWLNGLAGTGKSTIARTVARQSDDKGILGASFFFSRGGGDTGTAQKFVPSIAWQLASRSPMLKKYICESIEHHRDIANQSLADQWHRLITKPLSETKNKLWPHFLVVVIDALDECDNNDDIMIIIRLLAEVQPDTCHRLRFFLTSRPEVPVRRVFNKLPENQRQNFVLHEIITETTNDLSIFFSEKLTEIAENHDLGAGWPGRTTIQTLVDRASGLFIWAATACRFIDDGKQFASARLSTILQNEGTGNRPQDHLDNIYITAFIHSISTRYTEEEERTAYSLLRYVLGSIVVLFSQLPANSIAALLGLNDQDIQGILKDLHSILAIPDKAHQPLRLHHPSLRDFLLDNQRCTNPDLYVDEKDAHRMLLISCIRLMSIALQKDICGLRAPGTYIENITGQQVEQCLPPELQYACLYWGQHLLKSGSRVYDNDFIHQFVKEHLLHWLEALSLMRRVPEAIHGMNLLSHVLTDECPSFRDFIQDAKRFLQYNQHCLQQAPLQVYFSALVFAPTQSIVKKQFKEQVLEWINQIPKVPVGWSPCLQTLEGHSDFVKSVVFRPDGKVLASASGDQTIRLWDLTTGQCLQTLESHSDFVTSVVFRPDGKVLASASHDQTIRLWDPTTGQCLQTLEGHSDSVTSVAFRPDGKVLASASGDQTTRLWDPTTGQCLQTLEGHNDWVASVAFRPDGKVLASASHDETIRLWDPTTGQCLQALGGHNSWVESVAFRPDGKMLASASDDKTIRLWDLTTGQCLQALEGHSGSVESVVFRPDGNVLASASRDETIRLWDPTTGQCLQTLEGHNDWVASVAFRPDGKVLASTSDDETIRLWDPTTGQCLQTLEGHNDWVTSVAFRPDGKVLASASADQTIRLWDPTTGQCLQTLEGHNDWATSIAFRPDGKMLASASRDETIHLWDPTTGQCLQTLEGHNDWATSVAFRPDGKVLASASRDQTIRLWDPTTGQCLQTLEGHNGWVESVAFRPDGKVLASASYDKTIRLWDPTTGQCLQTLEGHNDVEGLTFNNHASLQTNRGFVHFNTDISEYLESNQQQTHGFYIEKSWLTQHTQNFMWIPSEYRAYSSSSVYSNMVALGYPSGQVISLVF</sequence>
<dbReference type="InterPro" id="IPR036322">
    <property type="entry name" value="WD40_repeat_dom_sf"/>
</dbReference>
<evidence type="ECO:0000256" key="1">
    <source>
        <dbReference type="ARBA" id="ARBA00004570"/>
    </source>
</evidence>
<dbReference type="Pfam" id="PF00400">
    <property type="entry name" value="WD40"/>
    <property type="match status" value="6"/>
</dbReference>
<dbReference type="SUPFAM" id="SSF50998">
    <property type="entry name" value="Quinoprotein alcohol dehydrogenase-like"/>
    <property type="match status" value="1"/>
</dbReference>